<accession>A0A178MVM5</accession>
<dbReference type="STRING" id="1437059.A6A05_19745"/>
<proteinExistence type="predicted"/>
<evidence type="ECO:0000313" key="1">
    <source>
        <dbReference type="EMBL" id="OAN54226.1"/>
    </source>
</evidence>
<dbReference type="AlphaFoldDB" id="A0A178MVM5"/>
<evidence type="ECO:0000313" key="2">
    <source>
        <dbReference type="Proteomes" id="UP000078543"/>
    </source>
</evidence>
<protein>
    <submittedName>
        <fullName evidence="1">Uncharacterized protein</fullName>
    </submittedName>
</protein>
<dbReference type="EMBL" id="LWQU01000120">
    <property type="protein sequence ID" value="OAN54226.1"/>
    <property type="molecule type" value="Genomic_DNA"/>
</dbReference>
<sequence>MTSDHIANLLKPTEPAATKILYLAEYAPDHPVYDVKPYLGDGGYPGYHFDIFATLQKIGYSVYSSSKPYSVIHSAGNVDFVFSLYNRMPFKNSEVFVSSYCEFIRMP</sequence>
<organism evidence="1 2">
    <name type="scientific">Magnetospirillum moscoviense</name>
    <dbReference type="NCBI Taxonomy" id="1437059"/>
    <lineage>
        <taxon>Bacteria</taxon>
        <taxon>Pseudomonadati</taxon>
        <taxon>Pseudomonadota</taxon>
        <taxon>Alphaproteobacteria</taxon>
        <taxon>Rhodospirillales</taxon>
        <taxon>Rhodospirillaceae</taxon>
        <taxon>Magnetospirillum</taxon>
    </lineage>
</organism>
<keyword evidence="2" id="KW-1185">Reference proteome</keyword>
<dbReference type="Proteomes" id="UP000078543">
    <property type="component" value="Unassembled WGS sequence"/>
</dbReference>
<reference evidence="1 2" key="1">
    <citation type="submission" date="2016-04" db="EMBL/GenBank/DDBJ databases">
        <title>Draft genome sequence of freshwater magnetotactic bacteria Magnetospirillum marisnigri SP-1 and Magnetospirillum moscoviense BB-1.</title>
        <authorList>
            <person name="Koziaeva V."/>
            <person name="Dziuba M.V."/>
            <person name="Ivanov T.M."/>
            <person name="Kuznetsov B."/>
            <person name="Grouzdev D.S."/>
        </authorList>
    </citation>
    <scope>NUCLEOTIDE SEQUENCE [LARGE SCALE GENOMIC DNA]</scope>
    <source>
        <strain evidence="1 2">BB-1</strain>
    </source>
</reference>
<gene>
    <name evidence="1" type="ORF">A6A05_19745</name>
</gene>
<comment type="caution">
    <text evidence="1">The sequence shown here is derived from an EMBL/GenBank/DDBJ whole genome shotgun (WGS) entry which is preliminary data.</text>
</comment>
<name>A0A178MVM5_9PROT</name>